<dbReference type="InterPro" id="IPR050055">
    <property type="entry name" value="EF-Tu_GTPase"/>
</dbReference>
<proteinExistence type="predicted"/>
<dbReference type="EMBL" id="UFQT01000742">
    <property type="protein sequence ID" value="SSX26863.1"/>
    <property type="molecule type" value="Genomic_DNA"/>
</dbReference>
<organism evidence="2">
    <name type="scientific">Culicoides sonorensis</name>
    <name type="common">Biting midge</name>
    <dbReference type="NCBI Taxonomy" id="179676"/>
    <lineage>
        <taxon>Eukaryota</taxon>
        <taxon>Metazoa</taxon>
        <taxon>Ecdysozoa</taxon>
        <taxon>Arthropoda</taxon>
        <taxon>Hexapoda</taxon>
        <taxon>Insecta</taxon>
        <taxon>Pterygota</taxon>
        <taxon>Neoptera</taxon>
        <taxon>Endopterygota</taxon>
        <taxon>Diptera</taxon>
        <taxon>Nematocera</taxon>
        <taxon>Chironomoidea</taxon>
        <taxon>Ceratopogonidae</taxon>
        <taxon>Ceratopogoninae</taxon>
        <taxon>Culicoides</taxon>
        <taxon>Monoculicoides</taxon>
    </lineage>
</organism>
<dbReference type="InterPro" id="IPR049394">
    <property type="entry name" value="eEFSec_C"/>
</dbReference>
<protein>
    <submittedName>
        <fullName evidence="2">CSON013957 protein</fullName>
    </submittedName>
</protein>
<dbReference type="CDD" id="cd04094">
    <property type="entry name" value="eSelB_III"/>
    <property type="match status" value="1"/>
</dbReference>
<dbReference type="InterPro" id="IPR005225">
    <property type="entry name" value="Small_GTP-bd"/>
</dbReference>
<dbReference type="AlphaFoldDB" id="A0A336MDJ7"/>
<dbReference type="Gene3D" id="3.40.50.300">
    <property type="entry name" value="P-loop containing nucleotide triphosphate hydrolases"/>
    <property type="match status" value="1"/>
</dbReference>
<feature type="domain" description="Tr-type G" evidence="1">
    <location>
        <begin position="3"/>
        <end position="198"/>
    </location>
</feature>
<dbReference type="InterPro" id="IPR009000">
    <property type="entry name" value="Transl_B-barrel_sf"/>
</dbReference>
<dbReference type="InterPro" id="IPR004161">
    <property type="entry name" value="EFTu-like_2"/>
</dbReference>
<dbReference type="GO" id="GO:0003746">
    <property type="term" value="F:translation elongation factor activity"/>
    <property type="evidence" value="ECO:0007669"/>
    <property type="project" value="TreeGrafter"/>
</dbReference>
<dbReference type="NCBIfam" id="TIGR00231">
    <property type="entry name" value="small_GTP"/>
    <property type="match status" value="1"/>
</dbReference>
<dbReference type="GO" id="GO:0001514">
    <property type="term" value="P:selenocysteine incorporation"/>
    <property type="evidence" value="ECO:0007669"/>
    <property type="project" value="TreeGrafter"/>
</dbReference>
<dbReference type="Pfam" id="PF03144">
    <property type="entry name" value="GTP_EFTU_D2"/>
    <property type="match status" value="1"/>
</dbReference>
<name>A0A336MDJ7_CULSO</name>
<dbReference type="InterPro" id="IPR049393">
    <property type="entry name" value="eEFSec_III"/>
</dbReference>
<dbReference type="InterPro" id="IPR000795">
    <property type="entry name" value="T_Tr_GTP-bd_dom"/>
</dbReference>
<dbReference type="PROSITE" id="PS51722">
    <property type="entry name" value="G_TR_2"/>
    <property type="match status" value="1"/>
</dbReference>
<sequence>MSCLNINIGILGHVDSGKTTLAKNLSEIQSTAAFDKSRQSQERGITLDLGFSALRTSIPSHIKDLISTDTIQELQLTFVDCPGHASLLKTIIGGAQIIDFIILVIDVTKGIQTQTAECLVIGEITCPGKLIVALNKIDLLESNEKRDALIEKMTKKLKIVLSGTSFKDSRIVPVSATNNDHSVQNFLEVLKQEITIPCRTNVNLPFLFAVDHCFQITGQGTICTGTILQGKISVGDEIEVPKLKLARKVKSMQMYKKNIREAMQGDRVGICLTQFSHNDMERGILAAPGFLRHIYSVVLKVKRIKYFKQTIKTKSKLHISIGHETVMGTVLFFTSQFNELNLQDEFQYKDELSPVQDDSELDSNIFVIIEFERPVLVAKDMLMIASNLTEIHKNSCRLAFYGYPSLLSDDREYSNTFLPKIRIYKEKIKIGSILRIVSETELIGINLFKKESDRQLYIKLKVELSTGEPGMIEGTFGQTNKIKIRLNCPLSDETRAKLEKKDESKCHFNVFEF</sequence>
<evidence type="ECO:0000313" key="2">
    <source>
        <dbReference type="EMBL" id="SSX26863.1"/>
    </source>
</evidence>
<dbReference type="InterPro" id="IPR027417">
    <property type="entry name" value="P-loop_NTPase"/>
</dbReference>
<dbReference type="SUPFAM" id="SSF52540">
    <property type="entry name" value="P-loop containing nucleoside triphosphate hydrolases"/>
    <property type="match status" value="1"/>
</dbReference>
<gene>
    <name evidence="2" type="primary">CSON013957</name>
</gene>
<dbReference type="CDD" id="cd01889">
    <property type="entry name" value="SelB_euk"/>
    <property type="match status" value="1"/>
</dbReference>
<evidence type="ECO:0000259" key="1">
    <source>
        <dbReference type="PROSITE" id="PS51722"/>
    </source>
</evidence>
<dbReference type="GO" id="GO:0005525">
    <property type="term" value="F:GTP binding"/>
    <property type="evidence" value="ECO:0007669"/>
    <property type="project" value="InterPro"/>
</dbReference>
<dbReference type="VEuPathDB" id="VectorBase:CSON013957"/>
<reference evidence="2" key="1">
    <citation type="submission" date="2018-07" db="EMBL/GenBank/DDBJ databases">
        <authorList>
            <person name="Quirk P.G."/>
            <person name="Krulwich T.A."/>
        </authorList>
    </citation>
    <scope>NUCLEOTIDE SEQUENCE</scope>
</reference>
<dbReference type="OMA" id="CFAIKGQ"/>
<dbReference type="Gene3D" id="2.40.30.10">
    <property type="entry name" value="Translation factors"/>
    <property type="match status" value="2"/>
</dbReference>
<dbReference type="Pfam" id="PF21131">
    <property type="entry name" value="eEFSec_4th"/>
    <property type="match status" value="1"/>
</dbReference>
<dbReference type="SUPFAM" id="SSF50447">
    <property type="entry name" value="Translation proteins"/>
    <property type="match status" value="1"/>
</dbReference>
<dbReference type="GO" id="GO:0003924">
    <property type="term" value="F:GTPase activity"/>
    <property type="evidence" value="ECO:0007669"/>
    <property type="project" value="InterPro"/>
</dbReference>
<dbReference type="PRINTS" id="PR00315">
    <property type="entry name" value="ELONGATNFCT"/>
</dbReference>
<dbReference type="PANTHER" id="PTHR43721:SF11">
    <property type="entry name" value="SELENOCYSTEINE-SPECIFIC ELONGATION FACTOR"/>
    <property type="match status" value="1"/>
</dbReference>
<dbReference type="FunFam" id="2.40.30.10:FF:000052">
    <property type="entry name" value="Selenocysteine-specific elongation factor EF-Sec"/>
    <property type="match status" value="1"/>
</dbReference>
<dbReference type="Pfam" id="PF00009">
    <property type="entry name" value="GTP_EFTU"/>
    <property type="match status" value="1"/>
</dbReference>
<dbReference type="CDD" id="cd03696">
    <property type="entry name" value="SelB_II"/>
    <property type="match status" value="1"/>
</dbReference>
<dbReference type="PANTHER" id="PTHR43721">
    <property type="entry name" value="ELONGATION FACTOR TU-RELATED"/>
    <property type="match status" value="1"/>
</dbReference>
<accession>A0A336MDJ7</accession>
<dbReference type="Pfam" id="PF21208">
    <property type="entry name" value="euk_SelB_III"/>
    <property type="match status" value="1"/>
</dbReference>